<dbReference type="SMART" id="SM00473">
    <property type="entry name" value="PAN_AP"/>
    <property type="match status" value="2"/>
</dbReference>
<dbReference type="Proteomes" id="UP000267096">
    <property type="component" value="Unassembled WGS sequence"/>
</dbReference>
<evidence type="ECO:0000313" key="4">
    <source>
        <dbReference type="WBParaSite" id="ASIM_0000236101-mRNA-1"/>
    </source>
</evidence>
<feature type="domain" description="Apple" evidence="1">
    <location>
        <begin position="25"/>
        <end position="105"/>
    </location>
</feature>
<reference evidence="4" key="1">
    <citation type="submission" date="2017-02" db="UniProtKB">
        <authorList>
            <consortium name="WormBaseParasite"/>
        </authorList>
    </citation>
    <scope>IDENTIFICATION</scope>
</reference>
<evidence type="ECO:0000313" key="2">
    <source>
        <dbReference type="EMBL" id="VDK19755.1"/>
    </source>
</evidence>
<name>A0A0M3J493_ANISI</name>
<evidence type="ECO:0000259" key="1">
    <source>
        <dbReference type="PROSITE" id="PS50948"/>
    </source>
</evidence>
<dbReference type="PANTHER" id="PTHR47327">
    <property type="entry name" value="FI18240P1-RELATED"/>
    <property type="match status" value="1"/>
</dbReference>
<dbReference type="PANTHER" id="PTHR47327:SF1">
    <property type="entry name" value="RE15579P"/>
    <property type="match status" value="1"/>
</dbReference>
<keyword evidence="3" id="KW-1185">Reference proteome</keyword>
<reference evidence="2 3" key="2">
    <citation type="submission" date="2018-11" db="EMBL/GenBank/DDBJ databases">
        <authorList>
            <consortium name="Pathogen Informatics"/>
        </authorList>
    </citation>
    <scope>NUCLEOTIDE SEQUENCE [LARGE SCALE GENOMIC DNA]</scope>
</reference>
<dbReference type="EMBL" id="UYRR01002888">
    <property type="protein sequence ID" value="VDK19755.1"/>
    <property type="molecule type" value="Genomic_DNA"/>
</dbReference>
<dbReference type="AlphaFoldDB" id="A0A0M3J493"/>
<dbReference type="SUPFAM" id="SSF57414">
    <property type="entry name" value="Hairpin loop containing domain-like"/>
    <property type="match status" value="2"/>
</dbReference>
<dbReference type="PROSITE" id="PS50948">
    <property type="entry name" value="PAN"/>
    <property type="match status" value="2"/>
</dbReference>
<gene>
    <name evidence="2" type="ORF">ASIM_LOCUS2226</name>
</gene>
<dbReference type="Pfam" id="PF00024">
    <property type="entry name" value="PAN_1"/>
    <property type="match status" value="2"/>
</dbReference>
<feature type="domain" description="Apple" evidence="1">
    <location>
        <begin position="112"/>
        <end position="188"/>
    </location>
</feature>
<dbReference type="InterPro" id="IPR052774">
    <property type="entry name" value="Celegans_DevNeuronal_Protein"/>
</dbReference>
<dbReference type="Gene3D" id="3.50.4.10">
    <property type="entry name" value="Hepatocyte Growth Factor"/>
    <property type="match status" value="2"/>
</dbReference>
<proteinExistence type="predicted"/>
<dbReference type="GO" id="GO:0009653">
    <property type="term" value="P:anatomical structure morphogenesis"/>
    <property type="evidence" value="ECO:0007669"/>
    <property type="project" value="TreeGrafter"/>
</dbReference>
<accession>A0A0M3J493</accession>
<protein>
    <submittedName>
        <fullName evidence="4">Apple domain-containing protein</fullName>
    </submittedName>
</protein>
<dbReference type="WBParaSite" id="ASIM_0000236101-mRNA-1">
    <property type="protein sequence ID" value="ASIM_0000236101-mRNA-1"/>
    <property type="gene ID" value="ASIM_0000236101"/>
</dbReference>
<dbReference type="InterPro" id="IPR003609">
    <property type="entry name" value="Pan_app"/>
</dbReference>
<evidence type="ECO:0000313" key="3">
    <source>
        <dbReference type="Proteomes" id="UP000267096"/>
    </source>
</evidence>
<dbReference type="OrthoDB" id="6423981at2759"/>
<sequence length="188" mass="21942">MPMKSITKERTYLFEKLCLRVGERCKHAAYAFEVFHFRKLHVKAIRELTAVTLNECLNACLDNSRCFSVNYVRSDRFCQINQVSHRTVSGQFKKNLRTSYYENNCVHEEDRCGDKRIEYVMSRNHEVLGKDISVGIHDIRTCMRECIESSILFCRSFEFDTTTNECFISEEDSALATPSGYIFSQLRA</sequence>
<organism evidence="4">
    <name type="scientific">Anisakis simplex</name>
    <name type="common">Herring worm</name>
    <dbReference type="NCBI Taxonomy" id="6269"/>
    <lineage>
        <taxon>Eukaryota</taxon>
        <taxon>Metazoa</taxon>
        <taxon>Ecdysozoa</taxon>
        <taxon>Nematoda</taxon>
        <taxon>Chromadorea</taxon>
        <taxon>Rhabditida</taxon>
        <taxon>Spirurina</taxon>
        <taxon>Ascaridomorpha</taxon>
        <taxon>Ascaridoidea</taxon>
        <taxon>Anisakidae</taxon>
        <taxon>Anisakis</taxon>
        <taxon>Anisakis simplex complex</taxon>
    </lineage>
</organism>